<gene>
    <name evidence="3" type="ORF">UU55_C0007G0025</name>
</gene>
<dbReference type="InterPro" id="IPR014048">
    <property type="entry name" value="MethylDNA_cys_MeTrfase_DNA-bd"/>
</dbReference>
<dbReference type="EMBL" id="LCBB01000007">
    <property type="protein sequence ID" value="KKS02980.1"/>
    <property type="molecule type" value="Genomic_DNA"/>
</dbReference>
<evidence type="ECO:0000313" key="3">
    <source>
        <dbReference type="EMBL" id="KKS02980.1"/>
    </source>
</evidence>
<evidence type="ECO:0000313" key="4">
    <source>
        <dbReference type="Proteomes" id="UP000033947"/>
    </source>
</evidence>
<dbReference type="PANTHER" id="PTHR42942">
    <property type="entry name" value="6-O-METHYLGUANINE DNA METHYLTRANSFERASE"/>
    <property type="match status" value="1"/>
</dbReference>
<dbReference type="Proteomes" id="UP000033947">
    <property type="component" value="Unassembled WGS sequence"/>
</dbReference>
<dbReference type="GO" id="GO:0032259">
    <property type="term" value="P:methylation"/>
    <property type="evidence" value="ECO:0007669"/>
    <property type="project" value="UniProtKB-KW"/>
</dbReference>
<evidence type="ECO:0000259" key="2">
    <source>
        <dbReference type="Pfam" id="PF01035"/>
    </source>
</evidence>
<keyword evidence="3" id="KW-0489">Methyltransferase</keyword>
<keyword evidence="3" id="KW-0808">Transferase</keyword>
<dbReference type="InterPro" id="IPR052520">
    <property type="entry name" value="ATL_DNA_repair"/>
</dbReference>
<comment type="caution">
    <text evidence="3">The sequence shown here is derived from an EMBL/GenBank/DDBJ whole genome shotgun (WGS) entry which is preliminary data.</text>
</comment>
<dbReference type="InterPro" id="IPR036217">
    <property type="entry name" value="MethylDNA_cys_MeTrfase_DNAb"/>
</dbReference>
<dbReference type="GO" id="GO:0008168">
    <property type="term" value="F:methyltransferase activity"/>
    <property type="evidence" value="ECO:0007669"/>
    <property type="project" value="UniProtKB-KW"/>
</dbReference>
<dbReference type="PANTHER" id="PTHR42942:SF1">
    <property type="entry name" value="ALKYLTRANSFERASE-LIKE PROTEIN 1"/>
    <property type="match status" value="1"/>
</dbReference>
<dbReference type="GO" id="GO:0006281">
    <property type="term" value="P:DNA repair"/>
    <property type="evidence" value="ECO:0007669"/>
    <property type="project" value="InterPro"/>
</dbReference>
<protein>
    <submittedName>
        <fullName evidence="3">Protein containing Methylated-DNA-[protein]-cysteine S-methyltransferase</fullName>
    </submittedName>
</protein>
<dbReference type="Pfam" id="PF01035">
    <property type="entry name" value="DNA_binding_1"/>
    <property type="match status" value="1"/>
</dbReference>
<dbReference type="Gene3D" id="1.10.10.10">
    <property type="entry name" value="Winged helix-like DNA-binding domain superfamily/Winged helix DNA-binding domain"/>
    <property type="match status" value="1"/>
</dbReference>
<evidence type="ECO:0000256" key="1">
    <source>
        <dbReference type="ARBA" id="ARBA00022763"/>
    </source>
</evidence>
<organism evidence="3 4">
    <name type="scientific">candidate division WWE3 bacterium GW2011_GWC2_41_23</name>
    <dbReference type="NCBI Taxonomy" id="1619123"/>
    <lineage>
        <taxon>Bacteria</taxon>
        <taxon>Katanobacteria</taxon>
    </lineage>
</organism>
<reference evidence="3 4" key="1">
    <citation type="journal article" date="2015" name="Nature">
        <title>rRNA introns, odd ribosomes, and small enigmatic genomes across a large radiation of phyla.</title>
        <authorList>
            <person name="Brown C.T."/>
            <person name="Hug L.A."/>
            <person name="Thomas B.C."/>
            <person name="Sharon I."/>
            <person name="Castelle C.J."/>
            <person name="Singh A."/>
            <person name="Wilkins M.J."/>
            <person name="Williams K.H."/>
            <person name="Banfield J.F."/>
        </authorList>
    </citation>
    <scope>NUCLEOTIDE SEQUENCE [LARGE SCALE GENOMIC DNA]</scope>
</reference>
<dbReference type="InterPro" id="IPR036388">
    <property type="entry name" value="WH-like_DNA-bd_sf"/>
</dbReference>
<feature type="domain" description="Methylated-DNA-[protein]-cysteine S-methyltransferase DNA binding" evidence="2">
    <location>
        <begin position="7"/>
        <end position="87"/>
    </location>
</feature>
<accession>A0A0G0VPT4</accession>
<sequence>MEAQTSFKDRVLEEVRKIPKGSVASYGQIALFAGKPRGAREVGWILNRWGDDGITPWWRIINAKGYISIKHNEISALEQKRLLENDGIEVGKNFSVSKSYFI</sequence>
<dbReference type="AlphaFoldDB" id="A0A0G0VPT4"/>
<dbReference type="SUPFAM" id="SSF46767">
    <property type="entry name" value="Methylated DNA-protein cysteine methyltransferase, C-terminal domain"/>
    <property type="match status" value="1"/>
</dbReference>
<name>A0A0G0VPT4_UNCKA</name>
<dbReference type="CDD" id="cd06445">
    <property type="entry name" value="ATase"/>
    <property type="match status" value="1"/>
</dbReference>
<keyword evidence="1" id="KW-0227">DNA damage</keyword>
<proteinExistence type="predicted"/>